<evidence type="ECO:0000313" key="3">
    <source>
        <dbReference type="EMBL" id="KIW52811.1"/>
    </source>
</evidence>
<dbReference type="InterPro" id="IPR010905">
    <property type="entry name" value="Glyco_hydro_88"/>
</dbReference>
<reference evidence="3 4" key="1">
    <citation type="submission" date="2015-01" db="EMBL/GenBank/DDBJ databases">
        <title>The Genome Sequence of Exophiala xenobiotica CBS118157.</title>
        <authorList>
            <consortium name="The Broad Institute Genomics Platform"/>
            <person name="Cuomo C."/>
            <person name="de Hoog S."/>
            <person name="Gorbushina A."/>
            <person name="Stielow B."/>
            <person name="Teixiera M."/>
            <person name="Abouelleil A."/>
            <person name="Chapman S.B."/>
            <person name="Priest M."/>
            <person name="Young S.K."/>
            <person name="Wortman J."/>
            <person name="Nusbaum C."/>
            <person name="Birren B."/>
        </authorList>
    </citation>
    <scope>NUCLEOTIDE SEQUENCE [LARGE SCALE GENOMIC DNA]</scope>
    <source>
        <strain evidence="3 4">CBS 118157</strain>
    </source>
</reference>
<dbReference type="OrthoDB" id="4138492at2759"/>
<dbReference type="EMBL" id="KN847321">
    <property type="protein sequence ID" value="KIW52811.1"/>
    <property type="molecule type" value="Genomic_DNA"/>
</dbReference>
<dbReference type="SUPFAM" id="SSF48208">
    <property type="entry name" value="Six-hairpin glycosidases"/>
    <property type="match status" value="1"/>
</dbReference>
<dbReference type="InterPro" id="IPR012341">
    <property type="entry name" value="6hp_glycosidase-like_sf"/>
</dbReference>
<dbReference type="Proteomes" id="UP000054342">
    <property type="component" value="Unassembled WGS sequence"/>
</dbReference>
<evidence type="ECO:0000313" key="4">
    <source>
        <dbReference type="Proteomes" id="UP000054342"/>
    </source>
</evidence>
<dbReference type="Gene3D" id="1.50.10.10">
    <property type="match status" value="1"/>
</dbReference>
<dbReference type="RefSeq" id="XP_013313395.1">
    <property type="nucleotide sequence ID" value="XM_013457941.1"/>
</dbReference>
<feature type="chain" id="PRO_5002239070" evidence="2">
    <location>
        <begin position="30"/>
        <end position="445"/>
    </location>
</feature>
<dbReference type="HOGENOM" id="CLU_037534_2_0_1"/>
<dbReference type="GeneID" id="25330338"/>
<organism evidence="3 4">
    <name type="scientific">Exophiala xenobiotica</name>
    <dbReference type="NCBI Taxonomy" id="348802"/>
    <lineage>
        <taxon>Eukaryota</taxon>
        <taxon>Fungi</taxon>
        <taxon>Dikarya</taxon>
        <taxon>Ascomycota</taxon>
        <taxon>Pezizomycotina</taxon>
        <taxon>Eurotiomycetes</taxon>
        <taxon>Chaetothyriomycetidae</taxon>
        <taxon>Chaetothyriales</taxon>
        <taxon>Herpotrichiellaceae</taxon>
        <taxon>Exophiala</taxon>
    </lineage>
</organism>
<accession>A0A0D2BK21</accession>
<dbReference type="PANTHER" id="PTHR41814:SF1">
    <property type="entry name" value="CELLULASE"/>
    <property type="match status" value="1"/>
</dbReference>
<dbReference type="GO" id="GO:0016787">
    <property type="term" value="F:hydrolase activity"/>
    <property type="evidence" value="ECO:0007669"/>
    <property type="project" value="UniProtKB-KW"/>
</dbReference>
<proteinExistence type="predicted"/>
<sequence length="445" mass="49275">MRHSRPAVLIAIVAFLVAIVARRDWPSWAEEFDPAKVVAQAFNATSRSWEFGALTQALLEYESPNLTVFAFEPFPGGRLPEISHPAEVEALRYAKSVIWTNHSDLLIDGEGSPSDPASLGTAALLLSGHDSAYFEAARRQAEYLVQRATRFHLNVTASAISHRDEPPELWGDFIYMVPPFLAYYGVATQDLHFLKEAVHQCQLYNDVLKIDVVLETGDICRGLWRHIVSDPMTLPTGICCSDPEVWLTSNAWAVAGMTRVLATIVKWQPPPDGGVAWSDYAKFADAAKDALVEIITSMLTCVVRQARDPESSLVKNYLDGPLSRSAEYAFGDTAGTALMSATVYRLAVLDPTTFARPDLLNWADVNWRVVSKHIDHKGTAGPVADVSNVPSKGPVRQTSEGQSMVLLMYSARRDCVRAGLCHRRSHLAAIRARIGSMWRGQWQWQ</sequence>
<protein>
    <submittedName>
        <fullName evidence="3">Uncharacterized protein</fullName>
    </submittedName>
</protein>
<keyword evidence="2" id="KW-0732">Signal</keyword>
<dbReference type="AlphaFoldDB" id="A0A0D2BK21"/>
<keyword evidence="4" id="KW-1185">Reference proteome</keyword>
<gene>
    <name evidence="3" type="ORF">PV05_08430</name>
</gene>
<dbReference type="PANTHER" id="PTHR41814">
    <property type="entry name" value="EXPRESSED PROTEIN"/>
    <property type="match status" value="1"/>
</dbReference>
<evidence type="ECO:0000256" key="2">
    <source>
        <dbReference type="SAM" id="SignalP"/>
    </source>
</evidence>
<dbReference type="InterPro" id="IPR008928">
    <property type="entry name" value="6-hairpin_glycosidase_sf"/>
</dbReference>
<name>A0A0D2BK21_9EURO</name>
<evidence type="ECO:0000256" key="1">
    <source>
        <dbReference type="ARBA" id="ARBA00022801"/>
    </source>
</evidence>
<feature type="signal peptide" evidence="2">
    <location>
        <begin position="1"/>
        <end position="29"/>
    </location>
</feature>
<dbReference type="GO" id="GO:0005975">
    <property type="term" value="P:carbohydrate metabolic process"/>
    <property type="evidence" value="ECO:0007669"/>
    <property type="project" value="InterPro"/>
</dbReference>
<dbReference type="Pfam" id="PF07470">
    <property type="entry name" value="Glyco_hydro_88"/>
    <property type="match status" value="1"/>
</dbReference>
<keyword evidence="1" id="KW-0378">Hydrolase</keyword>